<evidence type="ECO:0000256" key="1">
    <source>
        <dbReference type="SAM" id="MobiDB-lite"/>
    </source>
</evidence>
<reference evidence="2 3" key="1">
    <citation type="journal article" date="2020" name="Microbiol. Resour. Announc.">
        <title>Draft Genome Sequence of a Cladosporium Species Isolated from the Mesophotic Ascidian Didemnum maculosum.</title>
        <authorList>
            <person name="Gioti A."/>
            <person name="Siaperas R."/>
            <person name="Nikolaivits E."/>
            <person name="Le Goff G."/>
            <person name="Ouazzani J."/>
            <person name="Kotoulas G."/>
            <person name="Topakas E."/>
        </authorList>
    </citation>
    <scope>NUCLEOTIDE SEQUENCE [LARGE SCALE GENOMIC DNA]</scope>
    <source>
        <strain evidence="2 3">TM138-S3</strain>
    </source>
</reference>
<dbReference type="EMBL" id="JAAQHG020000039">
    <property type="protein sequence ID" value="KAL1583094.1"/>
    <property type="molecule type" value="Genomic_DNA"/>
</dbReference>
<dbReference type="RefSeq" id="XP_069226201.1">
    <property type="nucleotide sequence ID" value="XM_069376909.1"/>
</dbReference>
<feature type="compositionally biased region" description="Low complexity" evidence="1">
    <location>
        <begin position="386"/>
        <end position="403"/>
    </location>
</feature>
<evidence type="ECO:0000313" key="2">
    <source>
        <dbReference type="EMBL" id="KAL1583094.1"/>
    </source>
</evidence>
<dbReference type="GeneID" id="96009747"/>
<accession>A0AB34KDX2</accession>
<feature type="region of interest" description="Disordered" evidence="1">
    <location>
        <begin position="386"/>
        <end position="424"/>
    </location>
</feature>
<dbReference type="SUPFAM" id="SSF81383">
    <property type="entry name" value="F-box domain"/>
    <property type="match status" value="1"/>
</dbReference>
<protein>
    <recommendedName>
        <fullName evidence="4">F-box domain-containing protein</fullName>
    </recommendedName>
</protein>
<organism evidence="2 3">
    <name type="scientific">Cladosporium halotolerans</name>
    <dbReference type="NCBI Taxonomy" id="1052096"/>
    <lineage>
        <taxon>Eukaryota</taxon>
        <taxon>Fungi</taxon>
        <taxon>Dikarya</taxon>
        <taxon>Ascomycota</taxon>
        <taxon>Pezizomycotina</taxon>
        <taxon>Dothideomycetes</taxon>
        <taxon>Dothideomycetidae</taxon>
        <taxon>Cladosporiales</taxon>
        <taxon>Cladosporiaceae</taxon>
        <taxon>Cladosporium</taxon>
    </lineage>
</organism>
<evidence type="ECO:0008006" key="4">
    <source>
        <dbReference type="Google" id="ProtNLM"/>
    </source>
</evidence>
<proteinExistence type="predicted"/>
<gene>
    <name evidence="2" type="ORF">WHR41_08305</name>
</gene>
<evidence type="ECO:0000313" key="3">
    <source>
        <dbReference type="Proteomes" id="UP000803884"/>
    </source>
</evidence>
<sequence>MEQTSHSLLDLLSINLVLRQTAPYLPISSLLAVSRVNRAFQALVNTHPEAWRHLDLSRAKSATIDTSPIDAGGISWRAERMDEALTEDDFYSGPLRGIFSRLHNKGVLQFIHTLILDGLSVPADLVREIIAEDRFSVRILSLRDCKHLNHTKLQQVLRYAVRPGRSDGSPKLRGLYVFGHKDNPRTLVMKDEPSTRPAPGHPTGVLATEGAQIGAEWNSRSSAILDESLPDSDQQRWYSRTGRTLIRPTNEWADTLYACQGIIAFDAVLCKGPRHDIARTTSGDYLPPRMASIALGPSGCETCGRSPEGPAIFRHSQEDALPLLAPPPTHSSTLRASQRPEPDPETAEFPPLFTRCEDCLRGRWCERCNRWWCEACYAEPISRTAQPSIPQIPTSSSSTTPTPYVQSVEWGGPGPAPSGPATAGGGAPVKVYSKLCVEHCLVGEMMMSADGFWG</sequence>
<keyword evidence="3" id="KW-1185">Reference proteome</keyword>
<dbReference type="InterPro" id="IPR036047">
    <property type="entry name" value="F-box-like_dom_sf"/>
</dbReference>
<comment type="caution">
    <text evidence="2">The sequence shown here is derived from an EMBL/GenBank/DDBJ whole genome shotgun (WGS) entry which is preliminary data.</text>
</comment>
<name>A0AB34KDX2_9PEZI</name>
<dbReference type="AlphaFoldDB" id="A0AB34KDX2"/>
<feature type="region of interest" description="Disordered" evidence="1">
    <location>
        <begin position="321"/>
        <end position="348"/>
    </location>
</feature>
<dbReference type="Proteomes" id="UP000803884">
    <property type="component" value="Unassembled WGS sequence"/>
</dbReference>